<feature type="transmembrane region" description="Helical" evidence="1">
    <location>
        <begin position="58"/>
        <end position="77"/>
    </location>
</feature>
<evidence type="ECO:0000256" key="1">
    <source>
        <dbReference type="SAM" id="Phobius"/>
    </source>
</evidence>
<feature type="transmembrane region" description="Helical" evidence="1">
    <location>
        <begin position="198"/>
        <end position="216"/>
    </location>
</feature>
<keyword evidence="1" id="KW-1133">Transmembrane helix</keyword>
<dbReference type="AlphaFoldDB" id="A0AA39NTN0"/>
<dbReference type="InterPro" id="IPR045338">
    <property type="entry name" value="DUF6535"/>
</dbReference>
<proteinExistence type="predicted"/>
<feature type="non-terminal residue" evidence="3">
    <location>
        <position position="1"/>
    </location>
</feature>
<evidence type="ECO:0000259" key="2">
    <source>
        <dbReference type="Pfam" id="PF20153"/>
    </source>
</evidence>
<organism evidence="3 4">
    <name type="scientific">Armillaria novae-zelandiae</name>
    <dbReference type="NCBI Taxonomy" id="153914"/>
    <lineage>
        <taxon>Eukaryota</taxon>
        <taxon>Fungi</taxon>
        <taxon>Dikarya</taxon>
        <taxon>Basidiomycota</taxon>
        <taxon>Agaricomycotina</taxon>
        <taxon>Agaricomycetes</taxon>
        <taxon>Agaricomycetidae</taxon>
        <taxon>Agaricales</taxon>
        <taxon>Marasmiineae</taxon>
        <taxon>Physalacriaceae</taxon>
        <taxon>Armillaria</taxon>
    </lineage>
</organism>
<protein>
    <recommendedName>
        <fullName evidence="2">DUF6535 domain-containing protein</fullName>
    </recommendedName>
</protein>
<dbReference type="Proteomes" id="UP001175227">
    <property type="component" value="Unassembled WGS sequence"/>
</dbReference>
<keyword evidence="1" id="KW-0812">Transmembrane</keyword>
<evidence type="ECO:0000313" key="3">
    <source>
        <dbReference type="EMBL" id="KAK0471470.1"/>
    </source>
</evidence>
<accession>A0AA39NTN0</accession>
<feature type="transmembrane region" description="Helical" evidence="1">
    <location>
        <begin position="136"/>
        <end position="160"/>
    </location>
</feature>
<gene>
    <name evidence="3" type="ORF">IW261DRAFT_1344446</name>
</gene>
<reference evidence="3" key="1">
    <citation type="submission" date="2023-06" db="EMBL/GenBank/DDBJ databases">
        <authorList>
            <consortium name="Lawrence Berkeley National Laboratory"/>
            <person name="Ahrendt S."/>
            <person name="Sahu N."/>
            <person name="Indic B."/>
            <person name="Wong-Bajracharya J."/>
            <person name="Merenyi Z."/>
            <person name="Ke H.-M."/>
            <person name="Monk M."/>
            <person name="Kocsube S."/>
            <person name="Drula E."/>
            <person name="Lipzen A."/>
            <person name="Balint B."/>
            <person name="Henrissat B."/>
            <person name="Andreopoulos B."/>
            <person name="Martin F.M."/>
            <person name="Harder C.B."/>
            <person name="Rigling D."/>
            <person name="Ford K.L."/>
            <person name="Foster G.D."/>
            <person name="Pangilinan J."/>
            <person name="Papanicolaou A."/>
            <person name="Barry K."/>
            <person name="LaButti K."/>
            <person name="Viragh M."/>
            <person name="Koriabine M."/>
            <person name="Yan M."/>
            <person name="Riley R."/>
            <person name="Champramary S."/>
            <person name="Plett K.L."/>
            <person name="Tsai I.J."/>
            <person name="Slot J."/>
            <person name="Sipos G."/>
            <person name="Plett J."/>
            <person name="Nagy L.G."/>
            <person name="Grigoriev I.V."/>
        </authorList>
    </citation>
    <scope>NUCLEOTIDE SEQUENCE</scope>
    <source>
        <strain evidence="3">ICMP 16352</strain>
    </source>
</reference>
<dbReference type="Pfam" id="PF20153">
    <property type="entry name" value="DUF6535"/>
    <property type="match status" value="1"/>
</dbReference>
<evidence type="ECO:0000313" key="4">
    <source>
        <dbReference type="Proteomes" id="UP001175227"/>
    </source>
</evidence>
<dbReference type="EMBL" id="JAUEPR010000050">
    <property type="protein sequence ID" value="KAK0471470.1"/>
    <property type="molecule type" value="Genomic_DNA"/>
</dbReference>
<feature type="domain" description="DUF6535" evidence="2">
    <location>
        <begin position="36"/>
        <end position="213"/>
    </location>
</feature>
<keyword evidence="4" id="KW-1185">Reference proteome</keyword>
<keyword evidence="1" id="KW-0472">Membrane</keyword>
<name>A0AA39NTN0_9AGAR</name>
<comment type="caution">
    <text evidence="3">The sequence shown here is derived from an EMBL/GenBank/DDBJ whole genome shotgun (WGS) entry which is preliminary data.</text>
</comment>
<sequence>MPCSTLILYSQAIPGDSRAYPPSLPFQEAVPTASVWRAYSDESGKYNADMVAQQRAKLNIILVFAGLFSAVVTAFIIQSSANLKPDYQKTASLLLWDHVNIQRAVANGTSIDALITSNTDPTAHFTPDHNDVVSYAVLWTSLALSLATAFFAILLDAWYFHYLWPIGKELKFCARTRHFGYANGVSGLIRGYIGLLQLLLHLSVIIFLYGLIIPFLDPV</sequence>